<reference evidence="2 3" key="1">
    <citation type="submission" date="2016-08" db="EMBL/GenBank/DDBJ databases">
        <title>Draft genome of the agarase producing Sphingomonas sp. MCT13.</title>
        <authorList>
            <person name="D'Andrea M.M."/>
            <person name="Rossolini G.M."/>
            <person name="Thaller M.C."/>
        </authorList>
    </citation>
    <scope>NUCLEOTIDE SEQUENCE [LARGE SCALE GENOMIC DNA]</scope>
    <source>
        <strain evidence="2 3">MCT13</strain>
    </source>
</reference>
<feature type="transmembrane region" description="Helical" evidence="1">
    <location>
        <begin position="12"/>
        <end position="33"/>
    </location>
</feature>
<keyword evidence="1" id="KW-0472">Membrane</keyword>
<sequence length="229" mass="24395">MVAYSLVQRLTPNTALIGAGVFGTLAALVAALLPSGWLEPLILGSGIAAFIPAAEPPLGFTARLCLGVGAGCGTALLAGFALSTLADFIRRGTPAIERVPSVRRADAHPDAPPREPLRAVRDLGFDMPDESQPGRFDLAEHLLPPEPVIAMGAPAPACEPAPFVHEPATAHPSRSPARAAAASYTHLTLPILYTDQRYMSGLSYKKENDEEYRVVELCVFVELKQLRCY</sequence>
<keyword evidence="1" id="KW-0812">Transmembrane</keyword>
<gene>
    <name evidence="2" type="ORF">BFL28_15625</name>
</gene>
<dbReference type="RefSeq" id="WP_069320201.1">
    <property type="nucleotide sequence ID" value="NZ_MDDS01000020.1"/>
</dbReference>
<dbReference type="STRING" id="1888892.BFL28_15625"/>
<evidence type="ECO:0000256" key="1">
    <source>
        <dbReference type="SAM" id="Phobius"/>
    </source>
</evidence>
<dbReference type="Proteomes" id="UP000094487">
    <property type="component" value="Unassembled WGS sequence"/>
</dbReference>
<comment type="caution">
    <text evidence="2">The sequence shown here is derived from an EMBL/GenBank/DDBJ whole genome shotgun (WGS) entry which is preliminary data.</text>
</comment>
<protein>
    <submittedName>
        <fullName evidence="2">Uncharacterized protein</fullName>
    </submittedName>
</protein>
<keyword evidence="3" id="KW-1185">Reference proteome</keyword>
<accession>A0A1E3LY87</accession>
<organism evidence="2 3">
    <name type="scientific">Sphingomonas turrisvirgatae</name>
    <dbReference type="NCBI Taxonomy" id="1888892"/>
    <lineage>
        <taxon>Bacteria</taxon>
        <taxon>Pseudomonadati</taxon>
        <taxon>Pseudomonadota</taxon>
        <taxon>Alphaproteobacteria</taxon>
        <taxon>Sphingomonadales</taxon>
        <taxon>Sphingomonadaceae</taxon>
        <taxon>Sphingomonas</taxon>
    </lineage>
</organism>
<evidence type="ECO:0000313" key="2">
    <source>
        <dbReference type="EMBL" id="ODP38055.1"/>
    </source>
</evidence>
<feature type="transmembrane region" description="Helical" evidence="1">
    <location>
        <begin position="60"/>
        <end position="82"/>
    </location>
</feature>
<proteinExistence type="predicted"/>
<evidence type="ECO:0000313" key="3">
    <source>
        <dbReference type="Proteomes" id="UP000094487"/>
    </source>
</evidence>
<name>A0A1E3LY87_9SPHN</name>
<dbReference type="EMBL" id="MDDS01000020">
    <property type="protein sequence ID" value="ODP38055.1"/>
    <property type="molecule type" value="Genomic_DNA"/>
</dbReference>
<dbReference type="OrthoDB" id="7551375at2"/>
<keyword evidence="1" id="KW-1133">Transmembrane helix</keyword>
<dbReference type="AlphaFoldDB" id="A0A1E3LY87"/>